<dbReference type="Proteomes" id="UP000654075">
    <property type="component" value="Unassembled WGS sequence"/>
</dbReference>
<comment type="caution">
    <text evidence="1">The sequence shown here is derived from an EMBL/GenBank/DDBJ whole genome shotgun (WGS) entry which is preliminary data.</text>
</comment>
<reference evidence="1" key="1">
    <citation type="submission" date="2021-02" db="EMBL/GenBank/DDBJ databases">
        <authorList>
            <person name="Dougan E. K."/>
            <person name="Rhodes N."/>
            <person name="Thang M."/>
            <person name="Chan C."/>
        </authorList>
    </citation>
    <scope>NUCLEOTIDE SEQUENCE</scope>
</reference>
<feature type="non-terminal residue" evidence="1">
    <location>
        <position position="1"/>
    </location>
</feature>
<dbReference type="EMBL" id="CAJNNV010029667">
    <property type="protein sequence ID" value="CAE8629590.1"/>
    <property type="molecule type" value="Genomic_DNA"/>
</dbReference>
<sequence>MAPSPGSAQILTIIFLDVDGVLNIGAKDSGSAPLMLGARDVAMALKLQEQGFTGRGSDSVRRLLAVSRSLVGHGEEETRTYRSFANRTDVDVSTILSSRLVALIQAAGQTGQVSVVLTSSWRKPQYRIRRLALEQILSQQLQRAFTFDDVTHMLDREKLAGDRLKVIGDYLQQLRFAPE</sequence>
<feature type="non-terminal residue" evidence="1">
    <location>
        <position position="179"/>
    </location>
</feature>
<accession>A0A813GR70</accession>
<keyword evidence="2" id="KW-1185">Reference proteome</keyword>
<organism evidence="1 2">
    <name type="scientific">Polarella glacialis</name>
    <name type="common">Dinoflagellate</name>
    <dbReference type="NCBI Taxonomy" id="89957"/>
    <lineage>
        <taxon>Eukaryota</taxon>
        <taxon>Sar</taxon>
        <taxon>Alveolata</taxon>
        <taxon>Dinophyceae</taxon>
        <taxon>Suessiales</taxon>
        <taxon>Suessiaceae</taxon>
        <taxon>Polarella</taxon>
    </lineage>
</organism>
<dbReference type="AlphaFoldDB" id="A0A813GR70"/>
<evidence type="ECO:0000313" key="1">
    <source>
        <dbReference type="EMBL" id="CAE8629590.1"/>
    </source>
</evidence>
<gene>
    <name evidence="1" type="ORF">PGLA1383_LOCUS46025</name>
</gene>
<name>A0A813GR70_POLGL</name>
<protein>
    <submittedName>
        <fullName evidence="1">Uncharacterized protein</fullName>
    </submittedName>
</protein>
<evidence type="ECO:0000313" key="2">
    <source>
        <dbReference type="Proteomes" id="UP000654075"/>
    </source>
</evidence>
<proteinExistence type="predicted"/>